<evidence type="ECO:0000256" key="3">
    <source>
        <dbReference type="ARBA" id="ARBA00018689"/>
    </source>
</evidence>
<evidence type="ECO:0000256" key="1">
    <source>
        <dbReference type="ARBA" id="ARBA00004604"/>
    </source>
</evidence>
<dbReference type="InterPro" id="IPR019310">
    <property type="entry name" value="Efg1"/>
</dbReference>
<feature type="compositionally biased region" description="Basic and acidic residues" evidence="8">
    <location>
        <begin position="203"/>
        <end position="220"/>
    </location>
</feature>
<feature type="region of interest" description="Disordered" evidence="8">
    <location>
        <begin position="1"/>
        <end position="40"/>
    </location>
</feature>
<evidence type="ECO:0000256" key="5">
    <source>
        <dbReference type="ARBA" id="ARBA00022552"/>
    </source>
</evidence>
<dbReference type="GO" id="GO:0030688">
    <property type="term" value="C:preribosome, small subunit precursor"/>
    <property type="evidence" value="ECO:0007669"/>
    <property type="project" value="TreeGrafter"/>
</dbReference>
<feature type="compositionally biased region" description="Basic and acidic residues" evidence="8">
    <location>
        <begin position="177"/>
        <end position="196"/>
    </location>
</feature>
<feature type="compositionally biased region" description="Acidic residues" evidence="8">
    <location>
        <begin position="278"/>
        <end position="287"/>
    </location>
</feature>
<proteinExistence type="inferred from homology"/>
<feature type="compositionally biased region" description="Basic and acidic residues" evidence="8">
    <location>
        <begin position="118"/>
        <end position="133"/>
    </location>
</feature>
<comment type="similarity">
    <text evidence="2">Belongs to the EFG1 family.</text>
</comment>
<dbReference type="GO" id="GO:0000462">
    <property type="term" value="P:maturation of SSU-rRNA from tricistronic rRNA transcript (SSU-rRNA, 5.8S rRNA, LSU-rRNA)"/>
    <property type="evidence" value="ECO:0007669"/>
    <property type="project" value="TreeGrafter"/>
</dbReference>
<dbReference type="STRING" id="436010.A0A166BVE8"/>
<dbReference type="EMBL" id="KV417639">
    <property type="protein sequence ID" value="KZP13015.1"/>
    <property type="molecule type" value="Genomic_DNA"/>
</dbReference>
<dbReference type="PANTHER" id="PTHR33911:SF1">
    <property type="entry name" value="RRNA-PROCESSING PROTEIN EFG1"/>
    <property type="match status" value="1"/>
</dbReference>
<reference evidence="9 10" key="1">
    <citation type="journal article" date="2016" name="Mol. Biol. Evol.">
        <title>Comparative Genomics of Early-Diverging Mushroom-Forming Fungi Provides Insights into the Origins of Lignocellulose Decay Capabilities.</title>
        <authorList>
            <person name="Nagy L.G."/>
            <person name="Riley R."/>
            <person name="Tritt A."/>
            <person name="Adam C."/>
            <person name="Daum C."/>
            <person name="Floudas D."/>
            <person name="Sun H."/>
            <person name="Yadav J.S."/>
            <person name="Pangilinan J."/>
            <person name="Larsson K.H."/>
            <person name="Matsuura K."/>
            <person name="Barry K."/>
            <person name="Labutti K."/>
            <person name="Kuo R."/>
            <person name="Ohm R.A."/>
            <person name="Bhattacharya S.S."/>
            <person name="Shirouzu T."/>
            <person name="Yoshinaga Y."/>
            <person name="Martin F.M."/>
            <person name="Grigoriev I.V."/>
            <person name="Hibbett D.S."/>
        </authorList>
    </citation>
    <scope>NUCLEOTIDE SEQUENCE [LARGE SCALE GENOMIC DNA]</scope>
    <source>
        <strain evidence="9 10">CBS 109695</strain>
    </source>
</reference>
<evidence type="ECO:0000256" key="4">
    <source>
        <dbReference type="ARBA" id="ARBA00019827"/>
    </source>
</evidence>
<keyword evidence="6" id="KW-0175">Coiled coil</keyword>
<evidence type="ECO:0000313" key="9">
    <source>
        <dbReference type="EMBL" id="KZP13015.1"/>
    </source>
</evidence>
<dbReference type="Pfam" id="PF10153">
    <property type="entry name" value="Efg1"/>
    <property type="match status" value="1"/>
</dbReference>
<evidence type="ECO:0000256" key="6">
    <source>
        <dbReference type="ARBA" id="ARBA00023054"/>
    </source>
</evidence>
<accession>A0A166BVE8</accession>
<feature type="compositionally biased region" description="Basic and acidic residues" evidence="8">
    <location>
        <begin position="240"/>
        <end position="250"/>
    </location>
</feature>
<dbReference type="Proteomes" id="UP000076532">
    <property type="component" value="Unassembled WGS sequence"/>
</dbReference>
<feature type="region of interest" description="Disordered" evidence="8">
    <location>
        <begin position="159"/>
        <end position="287"/>
    </location>
</feature>
<dbReference type="InterPro" id="IPR050786">
    <property type="entry name" value="EFG1_rRNA-proc"/>
</dbReference>
<keyword evidence="5" id="KW-0698">rRNA processing</keyword>
<feature type="compositionally biased region" description="Basic and acidic residues" evidence="8">
    <location>
        <begin position="1"/>
        <end position="11"/>
    </location>
</feature>
<organism evidence="9 10">
    <name type="scientific">Athelia psychrophila</name>
    <dbReference type="NCBI Taxonomy" id="1759441"/>
    <lineage>
        <taxon>Eukaryota</taxon>
        <taxon>Fungi</taxon>
        <taxon>Dikarya</taxon>
        <taxon>Basidiomycota</taxon>
        <taxon>Agaricomycotina</taxon>
        <taxon>Agaricomycetes</taxon>
        <taxon>Agaricomycetidae</taxon>
        <taxon>Atheliales</taxon>
        <taxon>Atheliaceae</taxon>
        <taxon>Athelia</taxon>
    </lineage>
</organism>
<dbReference type="GO" id="GO:0005730">
    <property type="term" value="C:nucleolus"/>
    <property type="evidence" value="ECO:0007669"/>
    <property type="project" value="UniProtKB-SubCell"/>
</dbReference>
<dbReference type="PANTHER" id="PTHR33911">
    <property type="entry name" value="RRNA-PROCESSING PROTEIN EFG1"/>
    <property type="match status" value="1"/>
</dbReference>
<evidence type="ECO:0000256" key="2">
    <source>
        <dbReference type="ARBA" id="ARBA00006916"/>
    </source>
</evidence>
<dbReference type="AlphaFoldDB" id="A0A166BVE8"/>
<name>A0A166BVE8_9AGAM</name>
<gene>
    <name evidence="9" type="ORF">FIBSPDRAFT_754181</name>
</gene>
<keyword evidence="7" id="KW-0539">Nucleus</keyword>
<keyword evidence="10" id="KW-1185">Reference proteome</keyword>
<sequence>MPAIRTEKPSKVGESSSAPQKVKSKRKYQPKDTHESGVLPGVQKLKAALRQTRRLLAKDKLAADVRVETERRMKALEADIAQAESSRTERTMSVKYHKVKFFERQKVVRKISQATKKLSSDELSPKSKKKTEAELHELRVDLNYILHYPKAKKYISLFPPEKRQEGSEASSSTADAGKTDAQREEVRTWIRQRMQDGELDAEPELHLDAKNTADTGKKAQTEWVSPSELGSVKTAKKVKSKVEKPAEKPESGGVEGDAFFGNDDEDEDEVAPGHDRDSEDDDEDESD</sequence>
<evidence type="ECO:0000313" key="10">
    <source>
        <dbReference type="Proteomes" id="UP000076532"/>
    </source>
</evidence>
<feature type="region of interest" description="Disordered" evidence="8">
    <location>
        <begin position="114"/>
        <end position="133"/>
    </location>
</feature>
<evidence type="ECO:0000256" key="7">
    <source>
        <dbReference type="ARBA" id="ARBA00023242"/>
    </source>
</evidence>
<dbReference type="OrthoDB" id="47732at2759"/>
<comment type="subcellular location">
    <subcellularLocation>
        <location evidence="1">Nucleus</location>
        <location evidence="1">Nucleolus</location>
    </subcellularLocation>
</comment>
<protein>
    <recommendedName>
        <fullName evidence="3">rRNA-processing protein EFG1</fullName>
    </recommendedName>
    <alternativeName>
        <fullName evidence="4">rRNA-processing protein efg1</fullName>
    </alternativeName>
</protein>
<evidence type="ECO:0000256" key="8">
    <source>
        <dbReference type="SAM" id="MobiDB-lite"/>
    </source>
</evidence>